<sequence>MQHLPAAPACRRPTVPSSRRKREKKIVVRMKEVGARREREEDWSVAEQIGESLLDPRNGSCPSKKERSGAGVAAAWQLPPTWDSPRSDSVFFVLLLVVVVVVVVCCYCCCVGLVACCHYRSRGSGGVHVFTCVTFVERRAVGAVFA</sequence>
<accession>A0AA40G043</accession>
<proteinExistence type="predicted"/>
<evidence type="ECO:0000256" key="2">
    <source>
        <dbReference type="SAM" id="Phobius"/>
    </source>
</evidence>
<dbReference type="AlphaFoldDB" id="A0AA40G043"/>
<keyword evidence="2" id="KW-0472">Membrane</keyword>
<evidence type="ECO:0000313" key="3">
    <source>
        <dbReference type="EMBL" id="KAK1128603.1"/>
    </source>
</evidence>
<keyword evidence="2" id="KW-0812">Transmembrane</keyword>
<comment type="caution">
    <text evidence="3">The sequence shown here is derived from an EMBL/GenBank/DDBJ whole genome shotgun (WGS) entry which is preliminary data.</text>
</comment>
<organism evidence="3 4">
    <name type="scientific">Melipona bicolor</name>
    <dbReference type="NCBI Taxonomy" id="60889"/>
    <lineage>
        <taxon>Eukaryota</taxon>
        <taxon>Metazoa</taxon>
        <taxon>Ecdysozoa</taxon>
        <taxon>Arthropoda</taxon>
        <taxon>Hexapoda</taxon>
        <taxon>Insecta</taxon>
        <taxon>Pterygota</taxon>
        <taxon>Neoptera</taxon>
        <taxon>Endopterygota</taxon>
        <taxon>Hymenoptera</taxon>
        <taxon>Apocrita</taxon>
        <taxon>Aculeata</taxon>
        <taxon>Apoidea</taxon>
        <taxon>Anthophila</taxon>
        <taxon>Apidae</taxon>
        <taxon>Melipona</taxon>
    </lineage>
</organism>
<feature type="region of interest" description="Disordered" evidence="1">
    <location>
        <begin position="1"/>
        <end position="22"/>
    </location>
</feature>
<dbReference type="Proteomes" id="UP001177670">
    <property type="component" value="Unassembled WGS sequence"/>
</dbReference>
<gene>
    <name evidence="3" type="ORF">K0M31_003061</name>
</gene>
<protein>
    <submittedName>
        <fullName evidence="3">Uncharacterized protein</fullName>
    </submittedName>
</protein>
<evidence type="ECO:0000313" key="4">
    <source>
        <dbReference type="Proteomes" id="UP001177670"/>
    </source>
</evidence>
<dbReference type="EMBL" id="JAHYIQ010000010">
    <property type="protein sequence ID" value="KAK1128603.1"/>
    <property type="molecule type" value="Genomic_DNA"/>
</dbReference>
<keyword evidence="2" id="KW-1133">Transmembrane helix</keyword>
<evidence type="ECO:0000256" key="1">
    <source>
        <dbReference type="SAM" id="MobiDB-lite"/>
    </source>
</evidence>
<keyword evidence="4" id="KW-1185">Reference proteome</keyword>
<feature type="transmembrane region" description="Helical" evidence="2">
    <location>
        <begin position="90"/>
        <end position="115"/>
    </location>
</feature>
<reference evidence="3" key="1">
    <citation type="submission" date="2021-10" db="EMBL/GenBank/DDBJ databases">
        <title>Melipona bicolor Genome sequencing and assembly.</title>
        <authorList>
            <person name="Araujo N.S."/>
            <person name="Arias M.C."/>
        </authorList>
    </citation>
    <scope>NUCLEOTIDE SEQUENCE</scope>
    <source>
        <strain evidence="3">USP_2M_L1-L4_2017</strain>
        <tissue evidence="3">Whole body</tissue>
    </source>
</reference>
<name>A0AA40G043_9HYME</name>